<sequence length="595" mass="65372">MTASLQKTQVDLAGLMRVLGEALYSTPFVAIRELVQNGHDSCTRRAKESTEPFEPKIQVRTRPGELIIEDNGAGLTLEEIHTYLATVGRGYTRTLREKGGGDDLIGYFGLGFLSAFAISHRVEFWTCSFQAPGLAHRFVSVSGESYSVVVAANRAVGTQVRLFLKDEMPMLGDPAIVETWLRKYCCLLKHPVALNGGVAVNAEPPPWRRQSELSDLRYKTLSLAFARHFENVFDPIATIPVNRADYAVQGMLWIQDGGSFASSDNRNLSVFVRGMLIGEDERNLLPRWAGFVGGVIESTLLQPTASRESLRNDDAYEFIAGVLQQALVSGLRQIAESDPASWRRILSRHNESLLAAALVDATLFKLVGDDVTVRTTEGDFTMPALLERCNGTVYLSYEERAGVESMLLKALKQPIVLGCRFAAGPFCARYAQAHGAPIVVLGTDTGAETLFRPSDLARDEIAVLEACFFAADRDVLVRQFDPPFLPFAVLTNPEAEIRRRLESDEADRRIGQAVLGLARQFTAGIAQQKLAKVYVNAANPVIRELLQLSNERRTQAVAALQPLLSLCADARGTPDMERALTDFGNALLTLLRDGP</sequence>
<dbReference type="SUPFAM" id="SSF55874">
    <property type="entry name" value="ATPase domain of HSP90 chaperone/DNA topoisomerase II/histidine kinase"/>
    <property type="match status" value="1"/>
</dbReference>
<evidence type="ECO:0000313" key="5">
    <source>
        <dbReference type="EMBL" id="UXI65821.1"/>
    </source>
</evidence>
<dbReference type="InterPro" id="IPR020568">
    <property type="entry name" value="Ribosomal_Su5_D2-typ_SF"/>
</dbReference>
<keyword evidence="3 5" id="KW-0067">ATP-binding</keyword>
<proteinExistence type="inferred from homology"/>
<dbReference type="PANTHER" id="PTHR11528">
    <property type="entry name" value="HEAT SHOCK PROTEIN 90 FAMILY MEMBER"/>
    <property type="match status" value="1"/>
</dbReference>
<gene>
    <name evidence="5" type="ORF">N4264_13720</name>
</gene>
<dbReference type="SUPFAM" id="SSF54211">
    <property type="entry name" value="Ribosomal protein S5 domain 2-like"/>
    <property type="match status" value="1"/>
</dbReference>
<dbReference type="Gene3D" id="3.30.565.10">
    <property type="entry name" value="Histidine kinase-like ATPase, C-terminal domain"/>
    <property type="match status" value="1"/>
</dbReference>
<reference evidence="5" key="1">
    <citation type="submission" date="2022-09" db="EMBL/GenBank/DDBJ databases">
        <title>Tahibacter sp. nov., isolated from a fresh water.</title>
        <authorList>
            <person name="Baek J.H."/>
            <person name="Lee J.K."/>
            <person name="Kim J.M."/>
            <person name="Jeon C.O."/>
        </authorList>
    </citation>
    <scope>NUCLEOTIDE SEQUENCE</scope>
    <source>
        <strain evidence="5">W38</strain>
    </source>
</reference>
<organism evidence="5 6">
    <name type="scientific">Tahibacter amnicola</name>
    <dbReference type="NCBI Taxonomy" id="2976241"/>
    <lineage>
        <taxon>Bacteria</taxon>
        <taxon>Pseudomonadati</taxon>
        <taxon>Pseudomonadota</taxon>
        <taxon>Gammaproteobacteria</taxon>
        <taxon>Lysobacterales</taxon>
        <taxon>Rhodanobacteraceae</taxon>
        <taxon>Tahibacter</taxon>
    </lineage>
</organism>
<dbReference type="Pfam" id="PF00183">
    <property type="entry name" value="HSP90"/>
    <property type="match status" value="1"/>
</dbReference>
<dbReference type="PIRSF" id="PIRSF002583">
    <property type="entry name" value="Hsp90"/>
    <property type="match status" value="1"/>
</dbReference>
<keyword evidence="6" id="KW-1185">Reference proteome</keyword>
<protein>
    <submittedName>
        <fullName evidence="5">ATP-binding protein</fullName>
    </submittedName>
</protein>
<evidence type="ECO:0000313" key="6">
    <source>
        <dbReference type="Proteomes" id="UP001064632"/>
    </source>
</evidence>
<evidence type="ECO:0000256" key="3">
    <source>
        <dbReference type="ARBA" id="ARBA00022840"/>
    </source>
</evidence>
<keyword evidence="2" id="KW-0547">Nucleotide-binding</keyword>
<dbReference type="InterPro" id="IPR001404">
    <property type="entry name" value="Hsp90_fam"/>
</dbReference>
<dbReference type="InterPro" id="IPR036890">
    <property type="entry name" value="HATPase_C_sf"/>
</dbReference>
<evidence type="ECO:0000256" key="4">
    <source>
        <dbReference type="ARBA" id="ARBA00023186"/>
    </source>
</evidence>
<dbReference type="Proteomes" id="UP001064632">
    <property type="component" value="Chromosome"/>
</dbReference>
<name>A0ABY6B8I9_9GAMM</name>
<evidence type="ECO:0000256" key="1">
    <source>
        <dbReference type="ARBA" id="ARBA00008239"/>
    </source>
</evidence>
<evidence type="ECO:0000256" key="2">
    <source>
        <dbReference type="ARBA" id="ARBA00022741"/>
    </source>
</evidence>
<dbReference type="GO" id="GO:0005524">
    <property type="term" value="F:ATP binding"/>
    <property type="evidence" value="ECO:0007669"/>
    <property type="project" value="UniProtKB-KW"/>
</dbReference>
<comment type="similarity">
    <text evidence="1">Belongs to the heat shock protein 90 family.</text>
</comment>
<accession>A0ABY6B8I9</accession>
<dbReference type="Pfam" id="PF13589">
    <property type="entry name" value="HATPase_c_3"/>
    <property type="match status" value="1"/>
</dbReference>
<dbReference type="Gene3D" id="3.30.230.80">
    <property type="match status" value="1"/>
</dbReference>
<dbReference type="EMBL" id="CP104694">
    <property type="protein sequence ID" value="UXI65821.1"/>
    <property type="molecule type" value="Genomic_DNA"/>
</dbReference>
<dbReference type="RefSeq" id="WP_261692817.1">
    <property type="nucleotide sequence ID" value="NZ_CP104694.1"/>
</dbReference>
<keyword evidence="4" id="KW-0143">Chaperone</keyword>